<evidence type="ECO:0000256" key="4">
    <source>
        <dbReference type="PROSITE-ProRule" id="PRU01100"/>
    </source>
</evidence>
<gene>
    <name evidence="6" type="ORF">E7Y31_16110</name>
</gene>
<name>A0A4S5ECS8_9ACTN</name>
<dbReference type="InterPro" id="IPR017853">
    <property type="entry name" value="GH"/>
</dbReference>
<reference evidence="6 7" key="1">
    <citation type="submission" date="2019-04" db="EMBL/GenBank/DDBJ databases">
        <title>Draft genome sequences for three unisolated Alnus-infective Frankia Sp+ strains, AgTrS, AiOr and AvVan, the first sequenced Frankia strains able to sporulate in-planta.</title>
        <authorList>
            <person name="Bethencourt L."/>
            <person name="Vautrin F."/>
            <person name="Taib N."/>
            <person name="Dubost A."/>
            <person name="Castro-Garcia L."/>
            <person name="Imbaud O."/>
            <person name="Abrouk D."/>
            <person name="Fournier P."/>
            <person name="Briolay J."/>
            <person name="Nguyen A."/>
            <person name="Normand P."/>
            <person name="Fernandez M.P."/>
            <person name="Brochier-Armanet C."/>
            <person name="Herrera-Belaroussi A."/>
        </authorList>
    </citation>
    <scope>NUCLEOTIDE SEQUENCE [LARGE SCALE GENOMIC DNA]</scope>
    <source>
        <strain evidence="6 7">AvVan</strain>
    </source>
</reference>
<feature type="active site" description="Proton donor" evidence="4">
    <location>
        <position position="392"/>
    </location>
</feature>
<keyword evidence="3 4" id="KW-0326">Glycosidase</keyword>
<evidence type="ECO:0000256" key="3">
    <source>
        <dbReference type="ARBA" id="ARBA00023295"/>
    </source>
</evidence>
<dbReference type="PANTHER" id="PTHR40079:SF4">
    <property type="entry name" value="GH26 DOMAIN-CONTAINING PROTEIN-RELATED"/>
    <property type="match status" value="1"/>
</dbReference>
<feature type="non-terminal residue" evidence="6">
    <location>
        <position position="1"/>
    </location>
</feature>
<dbReference type="Gene3D" id="3.20.20.80">
    <property type="entry name" value="Glycosidases"/>
    <property type="match status" value="1"/>
</dbReference>
<keyword evidence="2 4" id="KW-0378">Hydrolase</keyword>
<organism evidence="6 7">
    <name type="scientific">Candidatus Frankia alpina</name>
    <dbReference type="NCBI Taxonomy" id="2699483"/>
    <lineage>
        <taxon>Bacteria</taxon>
        <taxon>Bacillati</taxon>
        <taxon>Actinomycetota</taxon>
        <taxon>Actinomycetes</taxon>
        <taxon>Frankiales</taxon>
        <taxon>Frankiaceae</taxon>
        <taxon>Frankia</taxon>
    </lineage>
</organism>
<dbReference type="Proteomes" id="UP000305282">
    <property type="component" value="Unassembled WGS sequence"/>
</dbReference>
<dbReference type="PANTHER" id="PTHR40079">
    <property type="entry name" value="MANNAN ENDO-1,4-BETA-MANNOSIDASE E-RELATED"/>
    <property type="match status" value="1"/>
</dbReference>
<proteinExistence type="inferred from homology"/>
<evidence type="ECO:0000313" key="6">
    <source>
        <dbReference type="EMBL" id="THJ69611.1"/>
    </source>
</evidence>
<protein>
    <submittedName>
        <fullName evidence="6">Endoglucanase</fullName>
    </submittedName>
</protein>
<dbReference type="EMBL" id="SSXH01000444">
    <property type="protein sequence ID" value="THJ69611.1"/>
    <property type="molecule type" value="Genomic_DNA"/>
</dbReference>
<dbReference type="Gene3D" id="2.60.120.260">
    <property type="entry name" value="Galactose-binding domain-like"/>
    <property type="match status" value="2"/>
</dbReference>
<evidence type="ECO:0000259" key="5">
    <source>
        <dbReference type="PROSITE" id="PS51764"/>
    </source>
</evidence>
<dbReference type="RefSeq" id="WP_136448830.1">
    <property type="nucleotide sequence ID" value="NZ_CADCWT010000291.1"/>
</dbReference>
<dbReference type="GO" id="GO:0016985">
    <property type="term" value="F:mannan endo-1,4-beta-mannosidase activity"/>
    <property type="evidence" value="ECO:0007669"/>
    <property type="project" value="InterPro"/>
</dbReference>
<sequence>GNNQVSYSGTWAQCAGCAPSTPNSMYRYSTNYGSIATVRFTGTEINVFGIKGPTGGQSAFSIDGGVPVAVDTFALPLAVSLIYSSGALTPGAHTLRITNLHMRNAASTGFNVGFDCAEVVTDPVPPPPPPPVQTALTIEDTAIGTGNNQVSYTAGWMPCTGCVTSTNNSLYYTSNPGAVATVRFNGTQLNVYGLKGPANGFGTFRIDGAQPVTIDAYAPASSVTLLYATPVLPVGAHTLTFTNEGRRNVTSTGNNIGFGRAEVTTGLNPPPAPPLWSGLRSGKGWESGTYPDPAMNQANLEAFCTWCGTPCDFTLLYVTRNSWTNVTQPTNLLQTFAIWPGRMIIAVPPYPENIGASNATCATGAYDSYWRKFGTLLNTYGRQDSIIQIAWEGNGDWYQWSATNPTDYINCWRHVADSINATAEPDPTLSWGLNAHYSQNPPSHNAMDMYPGDAWVDSVGLDAYDAYPPKAAFDVQSNAVGGLDYWYNFAQSRNKLFGVGEWGVASGDGSSGGGDSANYVQWMYDWFQSYAGNGFAYEFYFNNCDPGNVGSNLYRPRSSSCAYLNSDAGARYKQLYSAN</sequence>
<feature type="domain" description="GH26" evidence="5">
    <location>
        <begin position="270"/>
        <end position="579"/>
    </location>
</feature>
<feature type="active site" description="Nucleophile" evidence="4">
    <location>
        <position position="501"/>
    </location>
</feature>
<evidence type="ECO:0000313" key="7">
    <source>
        <dbReference type="Proteomes" id="UP000305282"/>
    </source>
</evidence>
<dbReference type="Pfam" id="PF02156">
    <property type="entry name" value="Glyco_hydro_26"/>
    <property type="match status" value="1"/>
</dbReference>
<comment type="caution">
    <text evidence="6">The sequence shown here is derived from an EMBL/GenBank/DDBJ whole genome shotgun (WGS) entry which is preliminary data.</text>
</comment>
<dbReference type="OrthoDB" id="3279376at2"/>
<keyword evidence="7" id="KW-1185">Reference proteome</keyword>
<evidence type="ECO:0000256" key="2">
    <source>
        <dbReference type="ARBA" id="ARBA00022801"/>
    </source>
</evidence>
<accession>A0A4S5ECS8</accession>
<dbReference type="InterPro" id="IPR000805">
    <property type="entry name" value="Glyco_hydro_26"/>
</dbReference>
<comment type="similarity">
    <text evidence="1 4">Belongs to the glycosyl hydrolase 26 family.</text>
</comment>
<dbReference type="AlphaFoldDB" id="A0A4S5ECS8"/>
<dbReference type="InterPro" id="IPR022790">
    <property type="entry name" value="GH26_dom"/>
</dbReference>
<dbReference type="GO" id="GO:0006080">
    <property type="term" value="P:substituted mannan metabolic process"/>
    <property type="evidence" value="ECO:0007669"/>
    <property type="project" value="InterPro"/>
</dbReference>
<dbReference type="SUPFAM" id="SSF51445">
    <property type="entry name" value="(Trans)glycosidases"/>
    <property type="match status" value="1"/>
</dbReference>
<dbReference type="PROSITE" id="PS51764">
    <property type="entry name" value="GH26"/>
    <property type="match status" value="1"/>
</dbReference>
<evidence type="ECO:0000256" key="1">
    <source>
        <dbReference type="ARBA" id="ARBA00007754"/>
    </source>
</evidence>